<feature type="compositionally biased region" description="Polar residues" evidence="10">
    <location>
        <begin position="1"/>
        <end position="32"/>
    </location>
</feature>
<organism evidence="13 14">
    <name type="scientific">Clathrus columnatus</name>
    <dbReference type="NCBI Taxonomy" id="1419009"/>
    <lineage>
        <taxon>Eukaryota</taxon>
        <taxon>Fungi</taxon>
        <taxon>Dikarya</taxon>
        <taxon>Basidiomycota</taxon>
        <taxon>Agaricomycotina</taxon>
        <taxon>Agaricomycetes</taxon>
        <taxon>Phallomycetidae</taxon>
        <taxon>Phallales</taxon>
        <taxon>Clathraceae</taxon>
        <taxon>Clathrus</taxon>
    </lineage>
</organism>
<feature type="region of interest" description="Disordered" evidence="10">
    <location>
        <begin position="426"/>
        <end position="512"/>
    </location>
</feature>
<feature type="compositionally biased region" description="Basic and acidic residues" evidence="10">
    <location>
        <begin position="430"/>
        <end position="453"/>
    </location>
</feature>
<feature type="region of interest" description="Disordered" evidence="10">
    <location>
        <begin position="111"/>
        <end position="134"/>
    </location>
</feature>
<keyword evidence="9" id="KW-0862">Zinc</keyword>
<keyword evidence="9" id="KW-0863">Zinc-finger</keyword>
<dbReference type="PROSITE" id="PS50089">
    <property type="entry name" value="ZF_RING_2"/>
    <property type="match status" value="1"/>
</dbReference>
<evidence type="ECO:0000313" key="13">
    <source>
        <dbReference type="EMBL" id="GJJ06519.1"/>
    </source>
</evidence>
<dbReference type="GO" id="GO:0006506">
    <property type="term" value="P:GPI anchor biosynthetic process"/>
    <property type="evidence" value="ECO:0007669"/>
    <property type="project" value="UniProtKB-KW"/>
</dbReference>
<evidence type="ECO:0000256" key="9">
    <source>
        <dbReference type="PROSITE-ProRule" id="PRU00175"/>
    </source>
</evidence>
<dbReference type="EMBL" id="BPWL01000001">
    <property type="protein sequence ID" value="GJJ06519.1"/>
    <property type="molecule type" value="Genomic_DNA"/>
</dbReference>
<feature type="transmembrane region" description="Helical" evidence="11">
    <location>
        <begin position="834"/>
        <end position="854"/>
    </location>
</feature>
<evidence type="ECO:0000256" key="5">
    <source>
        <dbReference type="ARBA" id="ARBA00022692"/>
    </source>
</evidence>
<feature type="compositionally biased region" description="Polar residues" evidence="10">
    <location>
        <begin position="111"/>
        <end position="133"/>
    </location>
</feature>
<dbReference type="Pfam" id="PF13639">
    <property type="entry name" value="zf-RING_2"/>
    <property type="match status" value="1"/>
</dbReference>
<comment type="pathway">
    <text evidence="2">Glycolipid biosynthesis; glycosylphosphatidylinositol-anchor biosynthesis.</text>
</comment>
<evidence type="ECO:0000256" key="2">
    <source>
        <dbReference type="ARBA" id="ARBA00004687"/>
    </source>
</evidence>
<feature type="compositionally biased region" description="Polar residues" evidence="10">
    <location>
        <begin position="465"/>
        <end position="475"/>
    </location>
</feature>
<feature type="compositionally biased region" description="Basic residues" evidence="10">
    <location>
        <begin position="476"/>
        <end position="486"/>
    </location>
</feature>
<keyword evidence="9" id="KW-0479">Metal-binding</keyword>
<dbReference type="Proteomes" id="UP001050691">
    <property type="component" value="Unassembled WGS sequence"/>
</dbReference>
<feature type="transmembrane region" description="Helical" evidence="11">
    <location>
        <begin position="999"/>
        <end position="1019"/>
    </location>
</feature>
<evidence type="ECO:0000256" key="8">
    <source>
        <dbReference type="ARBA" id="ARBA00023136"/>
    </source>
</evidence>
<feature type="transmembrane region" description="Helical" evidence="11">
    <location>
        <begin position="866"/>
        <end position="888"/>
    </location>
</feature>
<evidence type="ECO:0000256" key="6">
    <source>
        <dbReference type="ARBA" id="ARBA00022824"/>
    </source>
</evidence>
<dbReference type="GO" id="GO:0042765">
    <property type="term" value="C:GPI-anchor transamidase complex"/>
    <property type="evidence" value="ECO:0007669"/>
    <property type="project" value="InterPro"/>
</dbReference>
<feature type="compositionally biased region" description="Low complexity" evidence="10">
    <location>
        <begin position="39"/>
        <end position="50"/>
    </location>
</feature>
<evidence type="ECO:0000256" key="1">
    <source>
        <dbReference type="ARBA" id="ARBA00004477"/>
    </source>
</evidence>
<feature type="transmembrane region" description="Helical" evidence="11">
    <location>
        <begin position="200"/>
        <end position="219"/>
    </location>
</feature>
<dbReference type="Pfam" id="PF06728">
    <property type="entry name" value="PIG-U"/>
    <property type="match status" value="1"/>
</dbReference>
<feature type="transmembrane region" description="Helical" evidence="11">
    <location>
        <begin position="729"/>
        <end position="752"/>
    </location>
</feature>
<keyword evidence="7 11" id="KW-1133">Transmembrane helix</keyword>
<dbReference type="PANTHER" id="PTHR13121:SF0">
    <property type="entry name" value="PHOSPHATIDYLINOSITOL GLYCAN ANCHOR BIOSYNTHESIS CLASS U PROTEIN"/>
    <property type="match status" value="1"/>
</dbReference>
<evidence type="ECO:0000256" key="11">
    <source>
        <dbReference type="SAM" id="Phobius"/>
    </source>
</evidence>
<feature type="transmembrane region" description="Helical" evidence="11">
    <location>
        <begin position="360"/>
        <end position="393"/>
    </location>
</feature>
<dbReference type="InterPro" id="IPR009600">
    <property type="entry name" value="PIG-U"/>
</dbReference>
<keyword evidence="6" id="KW-0256">Endoplasmic reticulum</keyword>
<protein>
    <recommendedName>
        <fullName evidence="12">RING-type domain-containing protein</fullName>
    </recommendedName>
</protein>
<evidence type="ECO:0000256" key="4">
    <source>
        <dbReference type="ARBA" id="ARBA00022502"/>
    </source>
</evidence>
<dbReference type="AlphaFoldDB" id="A0AAV5A1B9"/>
<dbReference type="SMART" id="SM00184">
    <property type="entry name" value="RING"/>
    <property type="match status" value="1"/>
</dbReference>
<keyword evidence="14" id="KW-1185">Reference proteome</keyword>
<evidence type="ECO:0000256" key="3">
    <source>
        <dbReference type="ARBA" id="ARBA00010026"/>
    </source>
</evidence>
<feature type="transmembrane region" description="Helical" evidence="11">
    <location>
        <begin position="239"/>
        <end position="260"/>
    </location>
</feature>
<feature type="transmembrane region" description="Helical" evidence="11">
    <location>
        <begin position="1025"/>
        <end position="1050"/>
    </location>
</feature>
<keyword evidence="5 11" id="KW-0812">Transmembrane</keyword>
<feature type="region of interest" description="Disordered" evidence="10">
    <location>
        <begin position="273"/>
        <end position="305"/>
    </location>
</feature>
<comment type="caution">
    <text evidence="13">The sequence shown here is derived from an EMBL/GenBank/DDBJ whole genome shotgun (WGS) entry which is preliminary data.</text>
</comment>
<keyword evidence="8 11" id="KW-0472">Membrane</keyword>
<evidence type="ECO:0000256" key="7">
    <source>
        <dbReference type="ARBA" id="ARBA00022989"/>
    </source>
</evidence>
<accession>A0AAV5A1B9</accession>
<feature type="domain" description="RING-type" evidence="12">
    <location>
        <begin position="532"/>
        <end position="621"/>
    </location>
</feature>
<dbReference type="GO" id="GO:0008270">
    <property type="term" value="F:zinc ion binding"/>
    <property type="evidence" value="ECO:0007669"/>
    <property type="project" value="UniProtKB-KW"/>
</dbReference>
<feature type="transmembrane region" description="Helical" evidence="11">
    <location>
        <begin position="805"/>
        <end position="828"/>
    </location>
</feature>
<dbReference type="GO" id="GO:0016255">
    <property type="term" value="P:attachment of GPI anchor to protein"/>
    <property type="evidence" value="ECO:0007669"/>
    <property type="project" value="InterPro"/>
</dbReference>
<comment type="similarity">
    <text evidence="3">Belongs to the PIGU family.</text>
</comment>
<feature type="compositionally biased region" description="Basic and acidic residues" evidence="10">
    <location>
        <begin position="492"/>
        <end position="512"/>
    </location>
</feature>
<feature type="compositionally biased region" description="Polar residues" evidence="10">
    <location>
        <begin position="273"/>
        <end position="289"/>
    </location>
</feature>
<evidence type="ECO:0000313" key="14">
    <source>
        <dbReference type="Proteomes" id="UP001050691"/>
    </source>
</evidence>
<reference evidence="13" key="1">
    <citation type="submission" date="2021-10" db="EMBL/GenBank/DDBJ databases">
        <title>De novo Genome Assembly of Clathrus columnatus (Basidiomycota, Fungi) Using Illumina and Nanopore Sequence Data.</title>
        <authorList>
            <person name="Ogiso-Tanaka E."/>
            <person name="Itagaki H."/>
            <person name="Hosoya T."/>
            <person name="Hosaka K."/>
        </authorList>
    </citation>
    <scope>NUCLEOTIDE SEQUENCE</scope>
    <source>
        <strain evidence="13">MO-923</strain>
    </source>
</reference>
<name>A0AAV5A1B9_9AGAM</name>
<evidence type="ECO:0000259" key="12">
    <source>
        <dbReference type="PROSITE" id="PS50089"/>
    </source>
</evidence>
<feature type="transmembrane region" description="Helical" evidence="11">
    <location>
        <begin position="925"/>
        <end position="946"/>
    </location>
</feature>
<sequence>MTHVMSSSETLSKTRIPNRFSASAPNLSSTSDEGTRPISEQQSHSVSQSQDFLPLPPLIFVTPFDPSSSRLDSSESLNVDPRLLTTSHSDSSGISCSSVTSTPIGENLNVVMNSESSDPQPQPLTQHTNQHSPRTMEEVVVLSEALSHRIQELRGALSRSQRRARGITFRGCYDAFRGLFGYGPEGTRARKEIVSLVTKLVFGLVQVSIIIVMLALAGAQKSPVDHTVNEWQACHRPLGVWSALWCVRVVLGSFVAIWMYRHRSTRLVDARTQRNNTQPETSTQITNDVAVNDRPPPTDNLPNDSLNINANNDTSALQHRNNSRIARLGSVLSLASAVWFIVAHALLYTSTTTCRLSAPHLWWLAFGIVCIGYVVVVELIAVVLTINLILICLGREPLQAASSHSKVGKLSVKAVDSIPLVLYIPAPTSKDTDPDPPPKTENDDPISKPEAAHIHSYPPQRECPSPSSMRSTGTRVHSRRSKRWFTFRRLSSKKDGDQDSEKPRLKNGDPYEEKWEKGEYPFVKLEENRAVCAICLCDFEEPKRIRYSIGSMPPLDQEEKAMGGGDGDYGPTPVDEEDALRLADAGGGSQPLRLLDCAHVFHKTCIDPWLTGVSGRCPVCQKPVEIKESKKSKRQRQDLTTACKVAFKSPLVTSRESNLIQPSALHVHQLQSPAVRLLAASVVPLHEFLRDDQQLSSPLTNFSRLREGVFLFKHGVDPYSGGVFRHSPILLAFFSTFLPLSSLLASILWTLFDAVGAWCLSQVWILRSGLMNSSRASLITAIYLLNPYLFLPSLALSTSSLNNNLFILALYTASLGNVPLSLLCLAFLSHMSISYALLLLPFSMLLLAGPSSRLAKPIAFTGLKRLIPIASEYITYMGILFLISTFMADGTSWVKRTWGAELTLPDLNPNPGLWWYFFTEMFDHFRSFFLMTFSMHLLIYVLPICIKFQHDPLYATFIVQGLLSIFKAYPTLSDIGLFLTVIALFPEVYPYLKTPIVTTLLHLHASLLLPLFNRLWLIQGTGNANFFYASTLVFGLANGFALVDVVWAGLRIAFGTVKEGWELAQK</sequence>
<keyword evidence="4" id="KW-0337">GPI-anchor biosynthesis</keyword>
<dbReference type="InterPro" id="IPR001841">
    <property type="entry name" value="Znf_RING"/>
</dbReference>
<feature type="transmembrane region" description="Helical" evidence="11">
    <location>
        <begin position="328"/>
        <end position="348"/>
    </location>
</feature>
<dbReference type="PANTHER" id="PTHR13121">
    <property type="entry name" value="GPI TRANSAMIDASE COMPONENT PIG-U"/>
    <property type="match status" value="1"/>
</dbReference>
<gene>
    <name evidence="13" type="ORF">Clacol_000711</name>
</gene>
<proteinExistence type="inferred from homology"/>
<comment type="subcellular location">
    <subcellularLocation>
        <location evidence="1">Endoplasmic reticulum membrane</location>
        <topology evidence="1">Multi-pass membrane protein</topology>
    </subcellularLocation>
</comment>
<dbReference type="InterPro" id="IPR013083">
    <property type="entry name" value="Znf_RING/FYVE/PHD"/>
</dbReference>
<dbReference type="Gene3D" id="3.30.40.10">
    <property type="entry name" value="Zinc/RING finger domain, C3HC4 (zinc finger)"/>
    <property type="match status" value="1"/>
</dbReference>
<feature type="region of interest" description="Disordered" evidence="10">
    <location>
        <begin position="1"/>
        <end position="50"/>
    </location>
</feature>
<evidence type="ECO:0000256" key="10">
    <source>
        <dbReference type="SAM" id="MobiDB-lite"/>
    </source>
</evidence>
<dbReference type="SUPFAM" id="SSF57850">
    <property type="entry name" value="RING/U-box"/>
    <property type="match status" value="1"/>
</dbReference>